<organism evidence="1 2">
    <name type="scientific">Sulfuriroseicoccus oceanibius</name>
    <dbReference type="NCBI Taxonomy" id="2707525"/>
    <lineage>
        <taxon>Bacteria</taxon>
        <taxon>Pseudomonadati</taxon>
        <taxon>Verrucomicrobiota</taxon>
        <taxon>Verrucomicrobiia</taxon>
        <taxon>Verrucomicrobiales</taxon>
        <taxon>Verrucomicrobiaceae</taxon>
        <taxon>Sulfuriroseicoccus</taxon>
    </lineage>
</organism>
<sequence length="189" mass="21186">MIAIPNQLPPLKVGDLVLISYETDWLKECILQAAEEAGHPDWWPAVDVARGIRNYLQNHFTGPAITLAELFDKLSATLKQIGCSSIASHLRVTPPPVSLSLHALAIDTDSKLELLFFQSLHKQLSSFREQGFTSFRFDGLKPCVKHLRSAKQWRKDCQQLASDITAFLCERASDEQPSRSEVTLIISED</sequence>
<reference evidence="1 2" key="1">
    <citation type="submission" date="2020-12" db="EMBL/GenBank/DDBJ databases">
        <title>Sulforoseuscoccus oceanibium gen. nov., sp. nov., a representative of the phylum Verrucomicrobia with special cytoplasmic membrane, and proposal of Sulforoseuscoccusaceae fam. nov.</title>
        <authorList>
            <person name="Xi F."/>
        </authorList>
    </citation>
    <scope>NUCLEOTIDE SEQUENCE [LARGE SCALE GENOMIC DNA]</scope>
    <source>
        <strain evidence="1 2">T37</strain>
    </source>
</reference>
<keyword evidence="2" id="KW-1185">Reference proteome</keyword>
<evidence type="ECO:0000313" key="2">
    <source>
        <dbReference type="Proteomes" id="UP000475117"/>
    </source>
</evidence>
<dbReference type="Proteomes" id="UP000475117">
    <property type="component" value="Chromosome"/>
</dbReference>
<evidence type="ECO:0000313" key="1">
    <source>
        <dbReference type="EMBL" id="QQL46159.1"/>
    </source>
</evidence>
<dbReference type="EMBL" id="CP066776">
    <property type="protein sequence ID" value="QQL46159.1"/>
    <property type="molecule type" value="Genomic_DNA"/>
</dbReference>
<proteinExistence type="predicted"/>
<dbReference type="KEGG" id="soa:G3M56_006150"/>
<name>A0A6B3L8K7_9BACT</name>
<protein>
    <submittedName>
        <fullName evidence="1">Uncharacterized protein</fullName>
    </submittedName>
</protein>
<dbReference type="AlphaFoldDB" id="A0A6B3L8K7"/>
<gene>
    <name evidence="1" type="ORF">G3M56_006150</name>
</gene>
<dbReference type="RefSeq" id="WP_164362887.1">
    <property type="nucleotide sequence ID" value="NZ_CP066776.1"/>
</dbReference>
<accession>A0A6B3L8K7</accession>